<accession>A0A1Q2CK58</accession>
<gene>
    <name evidence="7" type="ORF">BW730_01500</name>
</gene>
<dbReference type="InterPro" id="IPR036388">
    <property type="entry name" value="WH-like_DNA-bd_sf"/>
</dbReference>
<dbReference type="KEGG" id="tes:BW730_01500"/>
<dbReference type="InterPro" id="IPR016032">
    <property type="entry name" value="Sig_transdc_resp-reg_C-effctor"/>
</dbReference>
<dbReference type="GO" id="GO:0006355">
    <property type="term" value="P:regulation of DNA-templated transcription"/>
    <property type="evidence" value="ECO:0007669"/>
    <property type="project" value="InterPro"/>
</dbReference>
<protein>
    <recommendedName>
        <fullName evidence="6">OmpR/PhoB-type domain-containing protein</fullName>
    </recommendedName>
</protein>
<dbReference type="SUPFAM" id="SSF48452">
    <property type="entry name" value="TPR-like"/>
    <property type="match status" value="1"/>
</dbReference>
<sequence>MRFVAFGHVRVLIDADEVPISRSRERQVLACLLASRGVPVSAHRLATDVWGADAGASTLGLLQVAISRLRSLLDPGRSRGANGLIVSTPSGYLLDAVAASVDLWGFEDGAARLLAQREPDAAECAALAARWLPPYAGIDVAGPRRHADRLTDLYADLRLAHAKALLRGGKWSEAVRLLRAMAEEYCFREPVWCLLALAQYRDGRQADALATLRHLRLTMAEELGVHPTLATESVEEAILRHDDEALHGYLTEPSAVLLTPGRRVREPVLFGRDAQLAQGAEALDGCLGDRSARAVLVEGEAGSGKTAYLDALTRLAVERGFRVVRGQNHPGRLAPPLWPWAEVVAPLTGEPAERHEPPKRPATSAGSVLTLLREAAGATPLLVAIEDLHWADAATLQLLALVARTRVPAPILLVATRRTSVVPGPALLECVAQLSRSGAAHIKVDALPKEAVAELLGSRLGPHFAELDDAVAELTGGNPFFVLQYAALLAAGADPGHDAALNPADPHLPEGIRDVLRERLHGLPASVASLLVAASVMDVIAPESLAQLVGRPLDEVLVDLDVALSAGLLVEDGVNYAFAHAVARKCVSSELSAARRVRLHERAGRLMRAARNLDRIAD</sequence>
<feature type="DNA-binding region" description="OmpR/PhoB-type" evidence="5">
    <location>
        <begin position="1"/>
        <end position="96"/>
    </location>
</feature>
<feature type="domain" description="OmpR/PhoB-type" evidence="6">
    <location>
        <begin position="1"/>
        <end position="96"/>
    </location>
</feature>
<dbReference type="Pfam" id="PF03704">
    <property type="entry name" value="BTAD"/>
    <property type="match status" value="1"/>
</dbReference>
<dbReference type="AlphaFoldDB" id="A0A1Q2CK58"/>
<dbReference type="Pfam" id="PF00486">
    <property type="entry name" value="Trans_reg_C"/>
    <property type="match status" value="1"/>
</dbReference>
<evidence type="ECO:0000259" key="6">
    <source>
        <dbReference type="PROSITE" id="PS51755"/>
    </source>
</evidence>
<dbReference type="InterPro" id="IPR027417">
    <property type="entry name" value="P-loop_NTPase"/>
</dbReference>
<dbReference type="SMART" id="SM01043">
    <property type="entry name" value="BTAD"/>
    <property type="match status" value="1"/>
</dbReference>
<reference evidence="8" key="1">
    <citation type="submission" date="2017-02" db="EMBL/GenBank/DDBJ databases">
        <title>Tessaracoccus aquaemaris sp. nov., isolated from the intestine of a Korean rockfish, Sebastes schlegelii, in a marine aquaculture pond.</title>
        <authorList>
            <person name="Tak E.J."/>
            <person name="Bae J.-W."/>
        </authorList>
    </citation>
    <scope>NUCLEOTIDE SEQUENCE [LARGE SCALE GENOMIC DNA]</scope>
    <source>
        <strain evidence="8">NSG39</strain>
    </source>
</reference>
<dbReference type="SUPFAM" id="SSF46894">
    <property type="entry name" value="C-terminal effector domain of the bipartite response regulators"/>
    <property type="match status" value="1"/>
</dbReference>
<dbReference type="PROSITE" id="PS51755">
    <property type="entry name" value="OMPR_PHOB"/>
    <property type="match status" value="1"/>
</dbReference>
<keyword evidence="3 5" id="KW-0238">DNA-binding</keyword>
<evidence type="ECO:0000256" key="4">
    <source>
        <dbReference type="ARBA" id="ARBA00023163"/>
    </source>
</evidence>
<dbReference type="GO" id="GO:0000160">
    <property type="term" value="P:phosphorelay signal transduction system"/>
    <property type="evidence" value="ECO:0007669"/>
    <property type="project" value="InterPro"/>
</dbReference>
<dbReference type="InterPro" id="IPR001867">
    <property type="entry name" value="OmpR/PhoB-type_DNA-bd"/>
</dbReference>
<proteinExistence type="inferred from homology"/>
<dbReference type="InterPro" id="IPR051677">
    <property type="entry name" value="AfsR-DnrI-RedD_regulator"/>
</dbReference>
<evidence type="ECO:0000256" key="5">
    <source>
        <dbReference type="PROSITE-ProRule" id="PRU01091"/>
    </source>
</evidence>
<dbReference type="InterPro" id="IPR005158">
    <property type="entry name" value="BTAD"/>
</dbReference>
<dbReference type="SUPFAM" id="SSF52540">
    <property type="entry name" value="P-loop containing nucleoside triphosphate hydrolases"/>
    <property type="match status" value="1"/>
</dbReference>
<dbReference type="Pfam" id="PF13191">
    <property type="entry name" value="AAA_16"/>
    <property type="match status" value="1"/>
</dbReference>
<keyword evidence="2" id="KW-0805">Transcription regulation</keyword>
<comment type="similarity">
    <text evidence="1">Belongs to the AfsR/DnrI/RedD regulatory family.</text>
</comment>
<dbReference type="PANTHER" id="PTHR35807:SF1">
    <property type="entry name" value="TRANSCRIPTIONAL REGULATOR REDD"/>
    <property type="match status" value="1"/>
</dbReference>
<dbReference type="PANTHER" id="PTHR35807">
    <property type="entry name" value="TRANSCRIPTIONAL REGULATOR REDD-RELATED"/>
    <property type="match status" value="1"/>
</dbReference>
<evidence type="ECO:0000256" key="2">
    <source>
        <dbReference type="ARBA" id="ARBA00023015"/>
    </source>
</evidence>
<dbReference type="Gene3D" id="1.25.40.10">
    <property type="entry name" value="Tetratricopeptide repeat domain"/>
    <property type="match status" value="1"/>
</dbReference>
<dbReference type="GO" id="GO:0003677">
    <property type="term" value="F:DNA binding"/>
    <property type="evidence" value="ECO:0007669"/>
    <property type="project" value="UniProtKB-UniRule"/>
</dbReference>
<keyword evidence="4" id="KW-0804">Transcription</keyword>
<evidence type="ECO:0000313" key="7">
    <source>
        <dbReference type="EMBL" id="AQP46430.1"/>
    </source>
</evidence>
<dbReference type="InterPro" id="IPR011990">
    <property type="entry name" value="TPR-like_helical_dom_sf"/>
</dbReference>
<evidence type="ECO:0000256" key="3">
    <source>
        <dbReference type="ARBA" id="ARBA00023125"/>
    </source>
</evidence>
<dbReference type="Proteomes" id="UP000188145">
    <property type="component" value="Chromosome"/>
</dbReference>
<dbReference type="STRING" id="1332264.BW730_01500"/>
<evidence type="ECO:0000313" key="8">
    <source>
        <dbReference type="Proteomes" id="UP000188145"/>
    </source>
</evidence>
<dbReference type="EMBL" id="CP019606">
    <property type="protein sequence ID" value="AQP46430.1"/>
    <property type="molecule type" value="Genomic_DNA"/>
</dbReference>
<dbReference type="SMART" id="SM00862">
    <property type="entry name" value="Trans_reg_C"/>
    <property type="match status" value="1"/>
</dbReference>
<keyword evidence="8" id="KW-1185">Reference proteome</keyword>
<evidence type="ECO:0000256" key="1">
    <source>
        <dbReference type="ARBA" id="ARBA00005820"/>
    </source>
</evidence>
<dbReference type="Gene3D" id="1.10.10.10">
    <property type="entry name" value="Winged helix-like DNA-binding domain superfamily/Winged helix DNA-binding domain"/>
    <property type="match status" value="1"/>
</dbReference>
<dbReference type="InterPro" id="IPR041664">
    <property type="entry name" value="AAA_16"/>
</dbReference>
<organism evidence="7 8">
    <name type="scientific">Tessaracoccus aquimaris</name>
    <dbReference type="NCBI Taxonomy" id="1332264"/>
    <lineage>
        <taxon>Bacteria</taxon>
        <taxon>Bacillati</taxon>
        <taxon>Actinomycetota</taxon>
        <taxon>Actinomycetes</taxon>
        <taxon>Propionibacteriales</taxon>
        <taxon>Propionibacteriaceae</taxon>
        <taxon>Tessaracoccus</taxon>
    </lineage>
</organism>
<name>A0A1Q2CK58_9ACTN</name>